<accession>A0A520MEL9</accession>
<protein>
    <submittedName>
        <fullName evidence="2">Uncharacterized protein</fullName>
    </submittedName>
</protein>
<sequence>MPLILLLFLATLASAYVCYTIAKERRADARFWIWMGVLFGPLAIPFVFLSKPNKTRNNSH</sequence>
<gene>
    <name evidence="2" type="ORF">EVB03_07085</name>
</gene>
<dbReference type="Proteomes" id="UP000315889">
    <property type="component" value="Unassembled WGS sequence"/>
</dbReference>
<reference evidence="2 3" key="1">
    <citation type="submission" date="2019-02" db="EMBL/GenBank/DDBJ databases">
        <title>Prokaryotic population dynamics and viral predation in marine succession experiment using metagenomics: the confinement effect.</title>
        <authorList>
            <person name="Haro-Moreno J.M."/>
            <person name="Rodriguez-Valera F."/>
            <person name="Lopez-Perez M."/>
        </authorList>
    </citation>
    <scope>NUCLEOTIDE SEQUENCE [LARGE SCALE GENOMIC DNA]</scope>
    <source>
        <strain evidence="2">MED-G170</strain>
    </source>
</reference>
<name>A0A520MEL9_9GAMM</name>
<dbReference type="EMBL" id="SHBP01000009">
    <property type="protein sequence ID" value="RZO19663.1"/>
    <property type="molecule type" value="Genomic_DNA"/>
</dbReference>
<keyword evidence="1" id="KW-0812">Transmembrane</keyword>
<evidence type="ECO:0000313" key="3">
    <source>
        <dbReference type="Proteomes" id="UP000315889"/>
    </source>
</evidence>
<dbReference type="AlphaFoldDB" id="A0A520MEL9"/>
<comment type="caution">
    <text evidence="2">The sequence shown here is derived from an EMBL/GenBank/DDBJ whole genome shotgun (WGS) entry which is preliminary data.</text>
</comment>
<evidence type="ECO:0000256" key="1">
    <source>
        <dbReference type="SAM" id="Phobius"/>
    </source>
</evidence>
<keyword evidence="1" id="KW-1133">Transmembrane helix</keyword>
<organism evidence="2 3">
    <name type="scientific">SAR92 clade bacterium</name>
    <dbReference type="NCBI Taxonomy" id="2315479"/>
    <lineage>
        <taxon>Bacteria</taxon>
        <taxon>Pseudomonadati</taxon>
        <taxon>Pseudomonadota</taxon>
        <taxon>Gammaproteobacteria</taxon>
        <taxon>Cellvibrionales</taxon>
        <taxon>Porticoccaceae</taxon>
        <taxon>SAR92 clade</taxon>
    </lineage>
</organism>
<evidence type="ECO:0000313" key="2">
    <source>
        <dbReference type="EMBL" id="RZO19663.1"/>
    </source>
</evidence>
<feature type="transmembrane region" description="Helical" evidence="1">
    <location>
        <begin position="31"/>
        <end position="49"/>
    </location>
</feature>
<keyword evidence="1" id="KW-0472">Membrane</keyword>
<proteinExistence type="predicted"/>